<evidence type="ECO:0000313" key="4">
    <source>
        <dbReference type="EMBL" id="SDS98735.1"/>
    </source>
</evidence>
<organism evidence="4 5">
    <name type="scientific">Brevibacterium sandarakinum</name>
    <dbReference type="NCBI Taxonomy" id="629680"/>
    <lineage>
        <taxon>Bacteria</taxon>
        <taxon>Bacillati</taxon>
        <taxon>Actinomycetota</taxon>
        <taxon>Actinomycetes</taxon>
        <taxon>Micrococcales</taxon>
        <taxon>Brevibacteriaceae</taxon>
        <taxon>Brevibacterium</taxon>
    </lineage>
</organism>
<keyword evidence="5" id="KW-1185">Reference proteome</keyword>
<sequence>MSKSFGSRFYPPSKPRTVDGGIRAKSKRGSMAQAWWSTRFITVLEGMGMGTRLTRGRNYARRGQVLDIDLDAGLVSATVQGSRARPYRVRIGLRAYGKAEWASIEERMNEDAWFVAQLLSGQMPADIEKLFDDVGLTLFPIKGELTLDCSCPDAAVPCKHVAAVFYLLAEQFDEDPFRILAWRGREREDLLEHLHTGSTVENSAPVPLTELLDEFYFQPAQIVPPRPLGTAVSVLEQVPPITVTVRKQPLAEVLRPAYEALAEDG</sequence>
<evidence type="ECO:0000256" key="1">
    <source>
        <dbReference type="PROSITE-ProRule" id="PRU00325"/>
    </source>
</evidence>
<dbReference type="Proteomes" id="UP000199700">
    <property type="component" value="Chromosome"/>
</dbReference>
<dbReference type="PANTHER" id="PTHR38133:SF1">
    <property type="entry name" value="SLR1429 PROTEIN"/>
    <property type="match status" value="1"/>
</dbReference>
<reference evidence="4" key="1">
    <citation type="submission" date="2016-10" db="EMBL/GenBank/DDBJ databases">
        <authorList>
            <person name="Varghese N."/>
            <person name="Submissions S."/>
        </authorList>
    </citation>
    <scope>NUCLEOTIDE SEQUENCE [LARGE SCALE GENOMIC DNA]</scope>
    <source>
        <strain evidence="4">DSM 22082</strain>
    </source>
</reference>
<evidence type="ECO:0000256" key="2">
    <source>
        <dbReference type="SAM" id="MobiDB-lite"/>
    </source>
</evidence>
<evidence type="ECO:0000313" key="5">
    <source>
        <dbReference type="Proteomes" id="UP000199700"/>
    </source>
</evidence>
<keyword evidence="1" id="KW-0479">Metal-binding</keyword>
<dbReference type="InterPro" id="IPR007527">
    <property type="entry name" value="Znf_SWIM"/>
</dbReference>
<dbReference type="PANTHER" id="PTHR38133">
    <property type="entry name" value="SLR1429 PROTEIN"/>
    <property type="match status" value="1"/>
</dbReference>
<keyword evidence="1" id="KW-0863">Zinc-finger</keyword>
<feature type="region of interest" description="Disordered" evidence="2">
    <location>
        <begin position="1"/>
        <end position="25"/>
    </location>
</feature>
<dbReference type="PROSITE" id="PS50966">
    <property type="entry name" value="ZF_SWIM"/>
    <property type="match status" value="1"/>
</dbReference>
<evidence type="ECO:0000259" key="3">
    <source>
        <dbReference type="PROSITE" id="PS50966"/>
    </source>
</evidence>
<dbReference type="AlphaFoldDB" id="A0A1H1WNU0"/>
<dbReference type="OrthoDB" id="188274at2"/>
<name>A0A1H1WNU0_BRESA</name>
<accession>A0A1H1WNU0</accession>
<protein>
    <submittedName>
        <fullName evidence="4">Uncharacterized conserved protein, contains Zn finger domain</fullName>
    </submittedName>
</protein>
<dbReference type="GO" id="GO:0008270">
    <property type="term" value="F:zinc ion binding"/>
    <property type="evidence" value="ECO:0007669"/>
    <property type="project" value="UniProtKB-KW"/>
</dbReference>
<gene>
    <name evidence="4" type="ORF">SAMN04489751_3432</name>
</gene>
<keyword evidence="1" id="KW-0862">Zinc</keyword>
<dbReference type="STRING" id="629680.SAMN04489751_3432"/>
<feature type="domain" description="SWIM-type" evidence="3">
    <location>
        <begin position="139"/>
        <end position="169"/>
    </location>
</feature>
<dbReference type="Pfam" id="PF04434">
    <property type="entry name" value="SWIM"/>
    <property type="match status" value="1"/>
</dbReference>
<proteinExistence type="predicted"/>
<dbReference type="EMBL" id="LT629739">
    <property type="protein sequence ID" value="SDS98735.1"/>
    <property type="molecule type" value="Genomic_DNA"/>
</dbReference>